<protein>
    <recommendedName>
        <fullName evidence="4">Large ribosomal subunit protein bL17</fullName>
    </recommendedName>
</protein>
<dbReference type="EMBL" id="DVFZ01000032">
    <property type="protein sequence ID" value="HIQ82024.1"/>
    <property type="molecule type" value="Genomic_DNA"/>
</dbReference>
<dbReference type="PANTHER" id="PTHR14413:SF16">
    <property type="entry name" value="LARGE RIBOSOMAL SUBUNIT PROTEIN BL17M"/>
    <property type="match status" value="1"/>
</dbReference>
<dbReference type="NCBIfam" id="TIGR00059">
    <property type="entry name" value="L17"/>
    <property type="match status" value="1"/>
</dbReference>
<evidence type="ECO:0000313" key="6">
    <source>
        <dbReference type="EMBL" id="HIQ82024.1"/>
    </source>
</evidence>
<comment type="subunit">
    <text evidence="4">Part of the 50S ribosomal subunit. Contacts protein L32.</text>
</comment>
<dbReference type="Pfam" id="PF01196">
    <property type="entry name" value="Ribosomal_L17"/>
    <property type="match status" value="1"/>
</dbReference>
<evidence type="ECO:0000256" key="3">
    <source>
        <dbReference type="ARBA" id="ARBA00023274"/>
    </source>
</evidence>
<comment type="caution">
    <text evidence="6">The sequence shown here is derived from an EMBL/GenBank/DDBJ whole genome shotgun (WGS) entry which is preliminary data.</text>
</comment>
<dbReference type="GO" id="GO:0003735">
    <property type="term" value="F:structural constituent of ribosome"/>
    <property type="evidence" value="ECO:0007669"/>
    <property type="project" value="InterPro"/>
</dbReference>
<dbReference type="GO" id="GO:0006412">
    <property type="term" value="P:translation"/>
    <property type="evidence" value="ECO:0007669"/>
    <property type="project" value="UniProtKB-UniRule"/>
</dbReference>
<evidence type="ECO:0000256" key="5">
    <source>
        <dbReference type="RuleBase" id="RU000660"/>
    </source>
</evidence>
<dbReference type="SUPFAM" id="SSF64263">
    <property type="entry name" value="Prokaryotic ribosomal protein L17"/>
    <property type="match status" value="1"/>
</dbReference>
<evidence type="ECO:0000313" key="7">
    <source>
        <dbReference type="Proteomes" id="UP000824260"/>
    </source>
</evidence>
<dbReference type="InterPro" id="IPR036373">
    <property type="entry name" value="Ribosomal_bL17_sf"/>
</dbReference>
<proteinExistence type="inferred from homology"/>
<dbReference type="Proteomes" id="UP000824260">
    <property type="component" value="Unassembled WGS sequence"/>
</dbReference>
<accession>A0A9D1CW93</accession>
<reference evidence="6" key="1">
    <citation type="submission" date="2020-10" db="EMBL/GenBank/DDBJ databases">
        <authorList>
            <person name="Gilroy R."/>
        </authorList>
    </citation>
    <scope>NUCLEOTIDE SEQUENCE</scope>
    <source>
        <strain evidence="6">ChiSjej6B24-2974</strain>
    </source>
</reference>
<keyword evidence="3 4" id="KW-0687">Ribonucleoprotein</keyword>
<sequence length="169" mass="19575">MANRKLGRPTDQRMALLRNQVTNLIWYGRIETTLTRAKEVRSLAERLITVALRECDNTIELKKETKNDKQQIVVLDVVNDSPARLAARRYVMRYLYEIPPVQGKEEDRDDFKERVKNVKHPVVEKLFREIAPKYKKRAAEKGQGGGYTRIVKKGPRRGDGAEMVILELV</sequence>
<dbReference type="PANTHER" id="PTHR14413">
    <property type="entry name" value="RIBOSOMAL PROTEIN L17"/>
    <property type="match status" value="1"/>
</dbReference>
<dbReference type="Gene3D" id="3.90.1030.10">
    <property type="entry name" value="Ribosomal protein L17"/>
    <property type="match status" value="1"/>
</dbReference>
<name>A0A9D1CW93_9FIRM</name>
<dbReference type="HAMAP" id="MF_01368">
    <property type="entry name" value="Ribosomal_bL17"/>
    <property type="match status" value="1"/>
</dbReference>
<keyword evidence="2 4" id="KW-0689">Ribosomal protein</keyword>
<evidence type="ECO:0000256" key="1">
    <source>
        <dbReference type="ARBA" id="ARBA00008777"/>
    </source>
</evidence>
<evidence type="ECO:0000256" key="2">
    <source>
        <dbReference type="ARBA" id="ARBA00022980"/>
    </source>
</evidence>
<dbReference type="InterPro" id="IPR000456">
    <property type="entry name" value="Ribosomal_bL17"/>
</dbReference>
<evidence type="ECO:0000256" key="4">
    <source>
        <dbReference type="HAMAP-Rule" id="MF_01368"/>
    </source>
</evidence>
<dbReference type="GO" id="GO:0022625">
    <property type="term" value="C:cytosolic large ribosomal subunit"/>
    <property type="evidence" value="ECO:0007669"/>
    <property type="project" value="TreeGrafter"/>
</dbReference>
<comment type="similarity">
    <text evidence="1 4 5">Belongs to the bacterial ribosomal protein bL17 family.</text>
</comment>
<reference evidence="6" key="2">
    <citation type="journal article" date="2021" name="PeerJ">
        <title>Extensive microbial diversity within the chicken gut microbiome revealed by metagenomics and culture.</title>
        <authorList>
            <person name="Gilroy R."/>
            <person name="Ravi A."/>
            <person name="Getino M."/>
            <person name="Pursley I."/>
            <person name="Horton D.L."/>
            <person name="Alikhan N.F."/>
            <person name="Baker D."/>
            <person name="Gharbi K."/>
            <person name="Hall N."/>
            <person name="Watson M."/>
            <person name="Adriaenssens E.M."/>
            <person name="Foster-Nyarko E."/>
            <person name="Jarju S."/>
            <person name="Secka A."/>
            <person name="Antonio M."/>
            <person name="Oren A."/>
            <person name="Chaudhuri R.R."/>
            <person name="La Ragione R."/>
            <person name="Hildebrand F."/>
            <person name="Pallen M.J."/>
        </authorList>
    </citation>
    <scope>NUCLEOTIDE SEQUENCE</scope>
    <source>
        <strain evidence="6">ChiSjej6B24-2974</strain>
    </source>
</reference>
<gene>
    <name evidence="4 6" type="primary">rplQ</name>
    <name evidence="6" type="ORF">IAA52_02860</name>
</gene>
<organism evidence="6 7">
    <name type="scientific">Candidatus Pullichristensenella stercorigallinarum</name>
    <dbReference type="NCBI Taxonomy" id="2840909"/>
    <lineage>
        <taxon>Bacteria</taxon>
        <taxon>Bacillati</taxon>
        <taxon>Bacillota</taxon>
        <taxon>Clostridia</taxon>
        <taxon>Candidatus Pullichristensenella</taxon>
    </lineage>
</organism>
<dbReference type="AlphaFoldDB" id="A0A9D1CW93"/>